<dbReference type="SMART" id="SM00271">
    <property type="entry name" value="DnaJ"/>
    <property type="match status" value="1"/>
</dbReference>
<dbReference type="PRINTS" id="PR00625">
    <property type="entry name" value="JDOMAIN"/>
</dbReference>
<dbReference type="OMA" id="WHNKYYG"/>
<dbReference type="CDD" id="cd06257">
    <property type="entry name" value="DnaJ"/>
    <property type="match status" value="1"/>
</dbReference>
<dbReference type="Pfam" id="PF00226">
    <property type="entry name" value="DnaJ"/>
    <property type="match status" value="1"/>
</dbReference>
<dbReference type="Proteomes" id="UP000002258">
    <property type="component" value="Chromosome 6"/>
</dbReference>
<dbReference type="KEGG" id="pic:PICST_73208"/>
<dbReference type="PROSITE" id="PS00636">
    <property type="entry name" value="DNAJ_1"/>
    <property type="match status" value="1"/>
</dbReference>
<accession>A3LY36</accession>
<dbReference type="InParanoid" id="A3LY36"/>
<dbReference type="AlphaFoldDB" id="A3LY36"/>
<reference evidence="2 3" key="1">
    <citation type="journal article" date="2007" name="Nat. Biotechnol.">
        <title>Genome sequence of the lignocellulose-bioconverting and xylose-fermenting yeast Pichia stipitis.</title>
        <authorList>
            <person name="Jeffries T.W."/>
            <person name="Grigoriev I.V."/>
            <person name="Grimwood J."/>
            <person name="Laplaza J.M."/>
            <person name="Aerts A."/>
            <person name="Salamov A."/>
            <person name="Schmutz J."/>
            <person name="Lindquist E."/>
            <person name="Dehal P."/>
            <person name="Shapiro H."/>
            <person name="Jin Y.S."/>
            <person name="Passoth V."/>
            <person name="Richardson P.M."/>
        </authorList>
    </citation>
    <scope>NUCLEOTIDE SEQUENCE [LARGE SCALE GENOMIC DNA]</scope>
    <source>
        <strain evidence="3">ATCC 58785 / CBS 6054 / NBRC 10063 / NRRL Y-11545</strain>
    </source>
</reference>
<evidence type="ECO:0000313" key="3">
    <source>
        <dbReference type="Proteomes" id="UP000002258"/>
    </source>
</evidence>
<dbReference type="InterPro" id="IPR001623">
    <property type="entry name" value="DnaJ_domain"/>
</dbReference>
<dbReference type="HOGENOM" id="CLU_927850_0_0_1"/>
<sequence length="300" mass="34354">MFLQSRVRCVSQITQRIRAYSSTGASNYYDSLEVPVNASIKDIKISFRKLSKIHHPDVNTHLVGEEKEVNNEKFVEIVNAYETLKDVKKKKQYDLQLKLVGNFHGANATSHTSSAREDWNNQYYGEAKYYSRSGGHYTASGLNSKRHKVYNFSNHGEGSHFSGKHINYGDRFDVPHFDYNEHLHKHLKFEQHIINKHISPEERSKILEKLSKSGEKLSEELITKHLMRHVHHFKGNEVNPNHFASSTATFAPQATASMSSKRNPHMYHGPRVDDNDSGTFKTFMILGAGGSLFLLYKALF</sequence>
<dbReference type="STRING" id="322104.A3LY36"/>
<dbReference type="PROSITE" id="PS50076">
    <property type="entry name" value="DNAJ_2"/>
    <property type="match status" value="1"/>
</dbReference>
<dbReference type="OrthoDB" id="10250354at2759"/>
<name>A3LY36_PICST</name>
<evidence type="ECO:0000259" key="1">
    <source>
        <dbReference type="PROSITE" id="PS50076"/>
    </source>
</evidence>
<dbReference type="EMBL" id="CP000500">
    <property type="protein sequence ID" value="ABN67909.2"/>
    <property type="molecule type" value="Genomic_DNA"/>
</dbReference>
<dbReference type="eggNOG" id="KOG0714">
    <property type="taxonomic scope" value="Eukaryota"/>
</dbReference>
<dbReference type="PANTHER" id="PTHR24074">
    <property type="entry name" value="CO-CHAPERONE PROTEIN DJLA"/>
    <property type="match status" value="1"/>
</dbReference>
<dbReference type="InterPro" id="IPR050817">
    <property type="entry name" value="DjlA_DnaK_co-chaperone"/>
</dbReference>
<dbReference type="RefSeq" id="XP_001385938.2">
    <property type="nucleotide sequence ID" value="XM_001385901.1"/>
</dbReference>
<organism evidence="2 3">
    <name type="scientific">Scheffersomyces stipitis (strain ATCC 58785 / CBS 6054 / NBRC 10063 / NRRL Y-11545)</name>
    <name type="common">Yeast</name>
    <name type="synonym">Pichia stipitis</name>
    <dbReference type="NCBI Taxonomy" id="322104"/>
    <lineage>
        <taxon>Eukaryota</taxon>
        <taxon>Fungi</taxon>
        <taxon>Dikarya</taxon>
        <taxon>Ascomycota</taxon>
        <taxon>Saccharomycotina</taxon>
        <taxon>Pichiomycetes</taxon>
        <taxon>Debaryomycetaceae</taxon>
        <taxon>Scheffersomyces</taxon>
    </lineage>
</organism>
<protein>
    <recommendedName>
        <fullName evidence="1">J domain-containing protein</fullName>
    </recommendedName>
</protein>
<dbReference type="InterPro" id="IPR036869">
    <property type="entry name" value="J_dom_sf"/>
</dbReference>
<keyword evidence="3" id="KW-1185">Reference proteome</keyword>
<dbReference type="Gene3D" id="1.10.287.110">
    <property type="entry name" value="DnaJ domain"/>
    <property type="match status" value="1"/>
</dbReference>
<dbReference type="InterPro" id="IPR018253">
    <property type="entry name" value="DnaJ_domain_CS"/>
</dbReference>
<proteinExistence type="predicted"/>
<evidence type="ECO:0000313" key="2">
    <source>
        <dbReference type="EMBL" id="ABN67909.2"/>
    </source>
</evidence>
<feature type="domain" description="J" evidence="1">
    <location>
        <begin position="27"/>
        <end position="97"/>
    </location>
</feature>
<gene>
    <name evidence="2" type="ORF">PICST_73208</name>
</gene>
<dbReference type="SUPFAM" id="SSF46565">
    <property type="entry name" value="Chaperone J-domain"/>
    <property type="match status" value="1"/>
</dbReference>
<dbReference type="GeneID" id="4840407"/>